<comment type="caution">
    <text evidence="4">The sequence shown here is derived from an EMBL/GenBank/DDBJ whole genome shotgun (WGS) entry which is preliminary data.</text>
</comment>
<dbReference type="SUPFAM" id="SSF57756">
    <property type="entry name" value="Retrovirus zinc finger-like domains"/>
    <property type="match status" value="1"/>
</dbReference>
<name>A0A1R1PI70_ZANCU</name>
<dbReference type="Gene3D" id="4.10.60.10">
    <property type="entry name" value="Zinc finger, CCHC-type"/>
    <property type="match status" value="1"/>
</dbReference>
<keyword evidence="5" id="KW-1185">Reference proteome</keyword>
<organism evidence="4 5">
    <name type="scientific">Zancudomyces culisetae</name>
    <name type="common">Gut fungus</name>
    <name type="synonym">Smittium culisetae</name>
    <dbReference type="NCBI Taxonomy" id="1213189"/>
    <lineage>
        <taxon>Eukaryota</taxon>
        <taxon>Fungi</taxon>
        <taxon>Fungi incertae sedis</taxon>
        <taxon>Zoopagomycota</taxon>
        <taxon>Kickxellomycotina</taxon>
        <taxon>Harpellomycetes</taxon>
        <taxon>Harpellales</taxon>
        <taxon>Legeriomycetaceae</taxon>
        <taxon>Zancudomyces</taxon>
    </lineage>
</organism>
<dbReference type="GO" id="GO:0008270">
    <property type="term" value="F:zinc ion binding"/>
    <property type="evidence" value="ECO:0007669"/>
    <property type="project" value="UniProtKB-KW"/>
</dbReference>
<evidence type="ECO:0000313" key="5">
    <source>
        <dbReference type="Proteomes" id="UP000188320"/>
    </source>
</evidence>
<dbReference type="PROSITE" id="PS50158">
    <property type="entry name" value="ZF_CCHC"/>
    <property type="match status" value="1"/>
</dbReference>
<evidence type="ECO:0000256" key="2">
    <source>
        <dbReference type="SAM" id="MobiDB-lite"/>
    </source>
</evidence>
<keyword evidence="1" id="KW-0862">Zinc</keyword>
<reference evidence="5" key="1">
    <citation type="submission" date="2017-01" db="EMBL/GenBank/DDBJ databases">
        <authorList>
            <person name="Wang Y."/>
            <person name="White M."/>
            <person name="Kvist S."/>
            <person name="Moncalvo J.-M."/>
        </authorList>
    </citation>
    <scope>NUCLEOTIDE SEQUENCE [LARGE SCALE GENOMIC DNA]</scope>
    <source>
        <strain evidence="5">COL-18-3</strain>
    </source>
</reference>
<proteinExistence type="predicted"/>
<evidence type="ECO:0000256" key="1">
    <source>
        <dbReference type="PROSITE-ProRule" id="PRU00047"/>
    </source>
</evidence>
<feature type="compositionally biased region" description="Basic and acidic residues" evidence="2">
    <location>
        <begin position="70"/>
        <end position="79"/>
    </location>
</feature>
<dbReference type="AlphaFoldDB" id="A0A1R1PI70"/>
<dbReference type="Proteomes" id="UP000188320">
    <property type="component" value="Unassembled WGS sequence"/>
</dbReference>
<dbReference type="GO" id="GO:0003676">
    <property type="term" value="F:nucleic acid binding"/>
    <property type="evidence" value="ECO:0007669"/>
    <property type="project" value="InterPro"/>
</dbReference>
<dbReference type="EMBL" id="LSSK01001124">
    <property type="protein sequence ID" value="OMH80647.1"/>
    <property type="molecule type" value="Genomic_DNA"/>
</dbReference>
<accession>A0A1R1PI70</accession>
<evidence type="ECO:0000259" key="3">
    <source>
        <dbReference type="PROSITE" id="PS50158"/>
    </source>
</evidence>
<gene>
    <name evidence="4" type="ORF">AX774_g5913</name>
</gene>
<feature type="domain" description="CCHC-type" evidence="3">
    <location>
        <begin position="49"/>
        <end position="65"/>
    </location>
</feature>
<evidence type="ECO:0000313" key="4">
    <source>
        <dbReference type="EMBL" id="OMH80647.1"/>
    </source>
</evidence>
<keyword evidence="1" id="KW-0479">Metal-binding</keyword>
<sequence length="136" mass="15967">MEERLTELMLKKFDEMRVDVLNSMKESLKQRDTYPRQTAESWRDRRDLRCYNCGRDGQSTRACRQPPQPTRKDTKEAESNVLSDIKDVGYLEVEEISTIDSEVGNFDAESAEHNNHDLFIADKRRGEFYLKAQTKD</sequence>
<keyword evidence="1" id="KW-0863">Zinc-finger</keyword>
<dbReference type="InterPro" id="IPR036875">
    <property type="entry name" value="Znf_CCHC_sf"/>
</dbReference>
<feature type="region of interest" description="Disordered" evidence="2">
    <location>
        <begin position="56"/>
        <end position="79"/>
    </location>
</feature>
<dbReference type="InterPro" id="IPR001878">
    <property type="entry name" value="Znf_CCHC"/>
</dbReference>
<protein>
    <recommendedName>
        <fullName evidence="3">CCHC-type domain-containing protein</fullName>
    </recommendedName>
</protein>